<dbReference type="Pfam" id="PF00766">
    <property type="entry name" value="ETF_alpha"/>
    <property type="match status" value="1"/>
</dbReference>
<evidence type="ECO:0000313" key="5">
    <source>
        <dbReference type="Proteomes" id="UP000011728"/>
    </source>
</evidence>
<organism evidence="4 5">
    <name type="scientific">Clostridium saccharoperbutylacetonicum N1-4(HMT)</name>
    <dbReference type="NCBI Taxonomy" id="931276"/>
    <lineage>
        <taxon>Bacteria</taxon>
        <taxon>Bacillati</taxon>
        <taxon>Bacillota</taxon>
        <taxon>Clostridia</taxon>
        <taxon>Eubacteriales</taxon>
        <taxon>Clostridiaceae</taxon>
        <taxon>Clostridium</taxon>
    </lineage>
</organism>
<accession>M1LMU4</accession>
<evidence type="ECO:0000313" key="4">
    <source>
        <dbReference type="EMBL" id="AGF54125.1"/>
    </source>
</evidence>
<keyword evidence="5" id="KW-1185">Reference proteome</keyword>
<sequence length="325" mass="36227">MIVMKNIIVICEEDNKVITQLSLQMISKAHELINGIDGEVTIVVPNREALIELPITANIYNVIECSDLRRISRNQTSELLVEMITMYMPNLVLFPDCDWWRSVAASMASVLNAGIVADCIEIEYNSNIEQFVFHRTAYVGSKEAIVVGKDTKTILGVVKKNAFNEKKLGKMPLKIDTFYYDKEKKSDIILIRKRERILNHDISLQLEGKKIIFGVGRGVDSESLAILKKIAKHLGAGLGYSRPMIEREVGTSDLQIGQSGCFIQPDLYIAFGISGSIHHACGILNSKKIIAVNKDCNASIFEYSDIGIICDSGEIIRKIGEKIFS</sequence>
<dbReference type="GO" id="GO:0009055">
    <property type="term" value="F:electron transfer activity"/>
    <property type="evidence" value="ECO:0007669"/>
    <property type="project" value="InterPro"/>
</dbReference>
<dbReference type="HOGENOM" id="CLU_034178_0_1_9"/>
<dbReference type="GO" id="GO:0050660">
    <property type="term" value="F:flavin adenine dinucleotide binding"/>
    <property type="evidence" value="ECO:0007669"/>
    <property type="project" value="InterPro"/>
</dbReference>
<dbReference type="InterPro" id="IPR014729">
    <property type="entry name" value="Rossmann-like_a/b/a_fold"/>
</dbReference>
<evidence type="ECO:0000256" key="1">
    <source>
        <dbReference type="ARBA" id="ARBA00005817"/>
    </source>
</evidence>
<dbReference type="InterPro" id="IPR014730">
    <property type="entry name" value="ETF_a/b_N"/>
</dbReference>
<dbReference type="Gene3D" id="3.40.50.620">
    <property type="entry name" value="HUPs"/>
    <property type="match status" value="1"/>
</dbReference>
<dbReference type="STRING" id="36745.CLSAP_03020"/>
<feature type="domain" description="Electron transfer flavoprotein alpha subunit C-terminal" evidence="2">
    <location>
        <begin position="206"/>
        <end position="283"/>
    </location>
</feature>
<protein>
    <submittedName>
        <fullName evidence="4">Electron transfer flavoprotein subunit alpha</fullName>
    </submittedName>
</protein>
<reference evidence="4 5" key="1">
    <citation type="submission" date="2013-02" db="EMBL/GenBank/DDBJ databases">
        <title>Genome sequence of Clostridium saccharoperbutylacetonicum N1-4(HMT).</title>
        <authorList>
            <person name="Poehlein A."/>
            <person name="Daniel R."/>
        </authorList>
    </citation>
    <scope>NUCLEOTIDE SEQUENCE [LARGE SCALE GENOMIC DNA]</scope>
    <source>
        <strain evidence="5">N1-4(HMT)</strain>
    </source>
</reference>
<evidence type="ECO:0000259" key="2">
    <source>
        <dbReference type="Pfam" id="PF00766"/>
    </source>
</evidence>
<name>M1LMU4_9CLOT</name>
<comment type="similarity">
    <text evidence="1">Belongs to the ETF alpha-subunit/FixB family.</text>
</comment>
<dbReference type="EMBL" id="CP004121">
    <property type="protein sequence ID" value="AGF54125.1"/>
    <property type="molecule type" value="Genomic_DNA"/>
</dbReference>
<dbReference type="InterPro" id="IPR014731">
    <property type="entry name" value="ETF_asu_C"/>
</dbReference>
<dbReference type="KEGG" id="csr:Cspa_c03070"/>
<dbReference type="PANTHER" id="PTHR43153">
    <property type="entry name" value="ELECTRON TRANSFER FLAVOPROTEIN ALPHA"/>
    <property type="match status" value="1"/>
</dbReference>
<dbReference type="InterPro" id="IPR029035">
    <property type="entry name" value="DHS-like_NAD/FAD-binding_dom"/>
</dbReference>
<dbReference type="InterPro" id="IPR001308">
    <property type="entry name" value="ETF_a/FixB"/>
</dbReference>
<dbReference type="SUPFAM" id="SSF52467">
    <property type="entry name" value="DHS-like NAD/FAD-binding domain"/>
    <property type="match status" value="1"/>
</dbReference>
<dbReference type="OrthoDB" id="9770286at2"/>
<dbReference type="Pfam" id="PF01012">
    <property type="entry name" value="ETF"/>
    <property type="match status" value="1"/>
</dbReference>
<dbReference type="Proteomes" id="UP000011728">
    <property type="component" value="Chromosome"/>
</dbReference>
<dbReference type="AlphaFoldDB" id="M1LMU4"/>
<dbReference type="PATRIC" id="fig|931276.5.peg.288"/>
<dbReference type="PANTHER" id="PTHR43153:SF1">
    <property type="entry name" value="ELECTRON TRANSFER FLAVOPROTEIN SUBUNIT ALPHA, MITOCHONDRIAL"/>
    <property type="match status" value="1"/>
</dbReference>
<dbReference type="GO" id="GO:0033539">
    <property type="term" value="P:fatty acid beta-oxidation using acyl-CoA dehydrogenase"/>
    <property type="evidence" value="ECO:0007669"/>
    <property type="project" value="TreeGrafter"/>
</dbReference>
<proteinExistence type="inferred from homology"/>
<feature type="domain" description="Electron transfer flavoprotein alpha/beta-subunit N-terminal" evidence="3">
    <location>
        <begin position="8"/>
        <end position="167"/>
    </location>
</feature>
<dbReference type="eggNOG" id="COG2025">
    <property type="taxonomic scope" value="Bacteria"/>
</dbReference>
<gene>
    <name evidence="4" type="primary">etfA1</name>
    <name evidence="4" type="ORF">Cspa_c03070</name>
</gene>
<evidence type="ECO:0000259" key="3">
    <source>
        <dbReference type="Pfam" id="PF01012"/>
    </source>
</evidence>
<dbReference type="Gene3D" id="3.40.50.1220">
    <property type="entry name" value="TPP-binding domain"/>
    <property type="match status" value="1"/>
</dbReference>
<dbReference type="SUPFAM" id="SSF52402">
    <property type="entry name" value="Adenine nucleotide alpha hydrolases-like"/>
    <property type="match status" value="1"/>
</dbReference>